<comment type="similarity">
    <text evidence="2">Belongs to the RRP1 family.</text>
</comment>
<evidence type="ECO:0000256" key="2">
    <source>
        <dbReference type="ARBA" id="ARBA00006374"/>
    </source>
</evidence>
<protein>
    <submittedName>
        <fullName evidence="6">Ribosomal rna processing protein 1 homolog b-like</fullName>
    </submittedName>
</protein>
<dbReference type="InParanoid" id="A0A078AC26"/>
<dbReference type="OMA" id="RLLYQLW"/>
<feature type="compositionally biased region" description="Basic and acidic residues" evidence="5">
    <location>
        <begin position="488"/>
        <end position="504"/>
    </location>
</feature>
<dbReference type="GO" id="GO:0030688">
    <property type="term" value="C:preribosome, small subunit precursor"/>
    <property type="evidence" value="ECO:0007669"/>
    <property type="project" value="InterPro"/>
</dbReference>
<dbReference type="GO" id="GO:0005634">
    <property type="term" value="C:nucleus"/>
    <property type="evidence" value="ECO:0007669"/>
    <property type="project" value="UniProtKB-SubCell"/>
</dbReference>
<dbReference type="PANTHER" id="PTHR13026:SF0">
    <property type="entry name" value="RIBOSOMAL RNA PROCESSING 1B"/>
    <property type="match status" value="1"/>
</dbReference>
<comment type="subcellular location">
    <subcellularLocation>
        <location evidence="1">Nucleus</location>
    </subcellularLocation>
</comment>
<reference evidence="6 7" key="1">
    <citation type="submission" date="2014-06" db="EMBL/GenBank/DDBJ databases">
        <authorList>
            <person name="Swart Estienne"/>
        </authorList>
    </citation>
    <scope>NUCLEOTIDE SEQUENCE [LARGE SCALE GENOMIC DNA]</scope>
    <source>
        <strain evidence="6 7">130c</strain>
    </source>
</reference>
<keyword evidence="7" id="KW-1185">Reference proteome</keyword>
<dbReference type="InterPro" id="IPR010301">
    <property type="entry name" value="RRP1"/>
</dbReference>
<dbReference type="PANTHER" id="PTHR13026">
    <property type="entry name" value="NNP-1 PROTEIN NOVEL NUCLEAR PROTEIN 1 NOP52"/>
    <property type="match status" value="1"/>
</dbReference>
<name>A0A078AC26_STYLE</name>
<evidence type="ECO:0000256" key="4">
    <source>
        <dbReference type="ARBA" id="ARBA00023242"/>
    </source>
</evidence>
<dbReference type="GO" id="GO:0006364">
    <property type="term" value="P:rRNA processing"/>
    <property type="evidence" value="ECO:0007669"/>
    <property type="project" value="UniProtKB-KW"/>
</dbReference>
<dbReference type="Proteomes" id="UP000039865">
    <property type="component" value="Unassembled WGS sequence"/>
</dbReference>
<feature type="compositionally biased region" description="Basic residues" evidence="5">
    <location>
        <begin position="476"/>
        <end position="487"/>
    </location>
</feature>
<sequence>MDKRFLKQINSQLAASAQQEVRDRALQLLIKILIQEKQWINDPIKDLRAIWEGLFFLFWHSDKLQYQRDVAEKTSKIFAELGNTVGVEKQKLWFEAFIYIFNLHWDKVDNYRIDKYLMFLRFQIFEVLSMLKKNEYPKEDMEWFKSIVQNLFMEETIISKGIPLQICDIFLQELNRSDSLNISLTNLGSILEPFLYAVANCRNKILVNRIVERVLEPLLENNVTVQETSDSEEEEEITNYDPKLGKYIDGGKLNPKTQREIQKMIDQKFVFPSFNILLYAQDQIFKFASATTTRDENRDLLYRLYDQALKLEPEPAKKELTFSQRMLINRARAFITKKMERRMRVHQQKRTKKMMYKLGNLIQTQIMSQQQLDEIREEANDLKNGDESNILHGFNEKQQLIDILQQQLNKNVPQGQQIKVLSVGSANGVNNGLNGLNGHNSKNGNEKNNQIKQQQIEDLDLSDEDLVMNIASNGQKKNKKKNKKRNREHIEQKSESKNEKENSQPKKRVKFDLGQSKTREFFSYGKVSTQKMPDSRIRSPSKAAIKLKSALNKK</sequence>
<dbReference type="Pfam" id="PF05997">
    <property type="entry name" value="Nop52"/>
    <property type="match status" value="1"/>
</dbReference>
<keyword evidence="4" id="KW-0539">Nucleus</keyword>
<evidence type="ECO:0000256" key="3">
    <source>
        <dbReference type="ARBA" id="ARBA00022552"/>
    </source>
</evidence>
<feature type="region of interest" description="Disordered" evidence="5">
    <location>
        <begin position="470"/>
        <end position="554"/>
    </location>
</feature>
<evidence type="ECO:0000256" key="1">
    <source>
        <dbReference type="ARBA" id="ARBA00004123"/>
    </source>
</evidence>
<gene>
    <name evidence="6" type="primary">Contig14450.g15393</name>
    <name evidence="6" type="ORF">STYLEM_8756</name>
</gene>
<dbReference type="OrthoDB" id="2019504at2759"/>
<proteinExistence type="inferred from homology"/>
<evidence type="ECO:0000313" key="7">
    <source>
        <dbReference type="Proteomes" id="UP000039865"/>
    </source>
</evidence>
<organism evidence="6 7">
    <name type="scientific">Stylonychia lemnae</name>
    <name type="common">Ciliate</name>
    <dbReference type="NCBI Taxonomy" id="5949"/>
    <lineage>
        <taxon>Eukaryota</taxon>
        <taxon>Sar</taxon>
        <taxon>Alveolata</taxon>
        <taxon>Ciliophora</taxon>
        <taxon>Intramacronucleata</taxon>
        <taxon>Spirotrichea</taxon>
        <taxon>Stichotrichia</taxon>
        <taxon>Sporadotrichida</taxon>
        <taxon>Oxytrichidae</taxon>
        <taxon>Stylonychinae</taxon>
        <taxon>Stylonychia</taxon>
    </lineage>
</organism>
<dbReference type="AlphaFoldDB" id="A0A078AC26"/>
<evidence type="ECO:0000313" key="6">
    <source>
        <dbReference type="EMBL" id="CDW79764.1"/>
    </source>
</evidence>
<dbReference type="EMBL" id="CCKQ01008322">
    <property type="protein sequence ID" value="CDW79764.1"/>
    <property type="molecule type" value="Genomic_DNA"/>
</dbReference>
<accession>A0A078AC26</accession>
<keyword evidence="3" id="KW-0698">rRNA processing</keyword>
<evidence type="ECO:0000256" key="5">
    <source>
        <dbReference type="SAM" id="MobiDB-lite"/>
    </source>
</evidence>